<dbReference type="EMBL" id="JACEFI010000009">
    <property type="protein sequence ID" value="KAH0596528.1"/>
    <property type="molecule type" value="Genomic_DNA"/>
</dbReference>
<protein>
    <submittedName>
        <fullName evidence="2">Uncharacterized protein</fullName>
    </submittedName>
</protein>
<dbReference type="AlphaFoldDB" id="A0A9P8MA07"/>
<name>A0A9P8MA07_9HYPO</name>
<dbReference type="Proteomes" id="UP000764110">
    <property type="component" value="Unassembled WGS sequence"/>
</dbReference>
<evidence type="ECO:0000313" key="2">
    <source>
        <dbReference type="EMBL" id="KAH0596528.1"/>
    </source>
</evidence>
<comment type="caution">
    <text evidence="2">The sequence shown here is derived from an EMBL/GenBank/DDBJ whole genome shotgun (WGS) entry which is preliminary data.</text>
</comment>
<proteinExistence type="predicted"/>
<feature type="region of interest" description="Disordered" evidence="1">
    <location>
        <begin position="1"/>
        <end position="47"/>
    </location>
</feature>
<evidence type="ECO:0000256" key="1">
    <source>
        <dbReference type="SAM" id="MobiDB-lite"/>
    </source>
</evidence>
<keyword evidence="3" id="KW-1185">Reference proteome</keyword>
<reference evidence="2 3" key="1">
    <citation type="submission" date="2020-07" db="EMBL/GenBank/DDBJ databases">
        <title>Metarhizium humberi genome.</title>
        <authorList>
            <person name="Lysoe E."/>
        </authorList>
    </citation>
    <scope>NUCLEOTIDE SEQUENCE [LARGE SCALE GENOMIC DNA]</scope>
    <source>
        <strain evidence="2 3">ESALQ1638</strain>
    </source>
</reference>
<organism evidence="2 3">
    <name type="scientific">Metarhizium humberi</name>
    <dbReference type="NCBI Taxonomy" id="2596975"/>
    <lineage>
        <taxon>Eukaryota</taxon>
        <taxon>Fungi</taxon>
        <taxon>Dikarya</taxon>
        <taxon>Ascomycota</taxon>
        <taxon>Pezizomycotina</taxon>
        <taxon>Sordariomycetes</taxon>
        <taxon>Hypocreomycetidae</taxon>
        <taxon>Hypocreales</taxon>
        <taxon>Clavicipitaceae</taxon>
        <taxon>Metarhizium</taxon>
    </lineage>
</organism>
<gene>
    <name evidence="2" type="ORF">MHUMG1_05646</name>
</gene>
<sequence length="131" mass="14933">MTLPSNDWCTAEAPKPEQPPRRPKRQLLSDTPPYSGRRACRRRTGGSEYESLDISTLGGRPIQVHGGHYHGRNRLVRVTVKRHVRGRMDNARDAWIRVMSPGALLRFTDGTTFSKGVLLGTKERKKERKKE</sequence>
<accession>A0A9P8MA07</accession>
<evidence type="ECO:0000313" key="3">
    <source>
        <dbReference type="Proteomes" id="UP000764110"/>
    </source>
</evidence>